<protein>
    <submittedName>
        <fullName evidence="1">Uncharacterized protein</fullName>
    </submittedName>
</protein>
<dbReference type="EMBL" id="MUJZ01007268">
    <property type="protein sequence ID" value="OTF82681.1"/>
    <property type="molecule type" value="Genomic_DNA"/>
</dbReference>
<evidence type="ECO:0000313" key="1">
    <source>
        <dbReference type="EMBL" id="OTF82681.1"/>
    </source>
</evidence>
<sequence>MKVVVIYRTLSNLLPNIQRKN</sequence>
<comment type="caution">
    <text evidence="1">The sequence shown here is derived from an EMBL/GenBank/DDBJ whole genome shotgun (WGS) entry which is preliminary data.</text>
</comment>
<keyword evidence="2" id="KW-1185">Reference proteome</keyword>
<gene>
    <name evidence="1" type="ORF">BLA29_007605</name>
</gene>
<accession>A0A1Y3BNZ2</accession>
<evidence type="ECO:0000313" key="2">
    <source>
        <dbReference type="Proteomes" id="UP000194236"/>
    </source>
</evidence>
<dbReference type="AlphaFoldDB" id="A0A1Y3BNZ2"/>
<reference evidence="1 2" key="1">
    <citation type="submission" date="2017-03" db="EMBL/GenBank/DDBJ databases">
        <title>Genome Survey of Euroglyphus maynei.</title>
        <authorList>
            <person name="Arlian L.G."/>
            <person name="Morgan M.S."/>
            <person name="Rider S.D."/>
        </authorList>
    </citation>
    <scope>NUCLEOTIDE SEQUENCE [LARGE SCALE GENOMIC DNA]</scope>
    <source>
        <strain evidence="1">Arlian Lab</strain>
        <tissue evidence="1">Whole body</tissue>
    </source>
</reference>
<proteinExistence type="predicted"/>
<name>A0A1Y3BNZ2_EURMA</name>
<dbReference type="Proteomes" id="UP000194236">
    <property type="component" value="Unassembled WGS sequence"/>
</dbReference>
<organism evidence="1 2">
    <name type="scientific">Euroglyphus maynei</name>
    <name type="common">Mayne's house dust mite</name>
    <dbReference type="NCBI Taxonomy" id="6958"/>
    <lineage>
        <taxon>Eukaryota</taxon>
        <taxon>Metazoa</taxon>
        <taxon>Ecdysozoa</taxon>
        <taxon>Arthropoda</taxon>
        <taxon>Chelicerata</taxon>
        <taxon>Arachnida</taxon>
        <taxon>Acari</taxon>
        <taxon>Acariformes</taxon>
        <taxon>Sarcoptiformes</taxon>
        <taxon>Astigmata</taxon>
        <taxon>Psoroptidia</taxon>
        <taxon>Analgoidea</taxon>
        <taxon>Pyroglyphidae</taxon>
        <taxon>Pyroglyphinae</taxon>
        <taxon>Euroglyphus</taxon>
    </lineage>
</organism>